<protein>
    <submittedName>
        <fullName evidence="1">Uncharacterized protein</fullName>
    </submittedName>
</protein>
<evidence type="ECO:0000313" key="1">
    <source>
        <dbReference type="EMBL" id="KAJ9107823.1"/>
    </source>
</evidence>
<proteinExistence type="predicted"/>
<accession>A0ACC2W8S6</accession>
<reference evidence="1" key="1">
    <citation type="submission" date="2023-04" db="EMBL/GenBank/DDBJ databases">
        <title>Draft Genome sequencing of Naganishia species isolated from polar environments using Oxford Nanopore Technology.</title>
        <authorList>
            <person name="Leo P."/>
            <person name="Venkateswaran K."/>
        </authorList>
    </citation>
    <scope>NUCLEOTIDE SEQUENCE</scope>
    <source>
        <strain evidence="1">MNA-CCFEE 5261</strain>
    </source>
</reference>
<comment type="caution">
    <text evidence="1">The sequence shown here is derived from an EMBL/GenBank/DDBJ whole genome shotgun (WGS) entry which is preliminary data.</text>
</comment>
<sequence>MAPTKKTASSALKAKAAHPSFQEMIKECVQSSTEDSRHGVSRPQIKKFLADKFKVDMSSQSNTTHLNKAIAKGAESGIFELPKGIGGRVKLVKKVKASTNNKESEPLQNAPPAKKAPVAAKKPVAAKEAPKKAAPTKAAPKKAAAKPAAAPKKAAPAKKTAAASKPKTAATGKTATKTATKAAPKKRAAAKK</sequence>
<keyword evidence="2" id="KW-1185">Reference proteome</keyword>
<gene>
    <name evidence="1" type="ORF">QFC19_002729</name>
</gene>
<organism evidence="1 2">
    <name type="scientific">Naganishia cerealis</name>
    <dbReference type="NCBI Taxonomy" id="610337"/>
    <lineage>
        <taxon>Eukaryota</taxon>
        <taxon>Fungi</taxon>
        <taxon>Dikarya</taxon>
        <taxon>Basidiomycota</taxon>
        <taxon>Agaricomycotina</taxon>
        <taxon>Tremellomycetes</taxon>
        <taxon>Filobasidiales</taxon>
        <taxon>Filobasidiaceae</taxon>
        <taxon>Naganishia</taxon>
    </lineage>
</organism>
<name>A0ACC2W8S6_9TREE</name>
<dbReference type="EMBL" id="JASBWR010000024">
    <property type="protein sequence ID" value="KAJ9107823.1"/>
    <property type="molecule type" value="Genomic_DNA"/>
</dbReference>
<dbReference type="Proteomes" id="UP001241377">
    <property type="component" value="Unassembled WGS sequence"/>
</dbReference>
<evidence type="ECO:0000313" key="2">
    <source>
        <dbReference type="Proteomes" id="UP001241377"/>
    </source>
</evidence>